<evidence type="ECO:0000313" key="1">
    <source>
        <dbReference type="EMBL" id="GFZ12834.1"/>
    </source>
</evidence>
<dbReference type="Pfam" id="PF07795">
    <property type="entry name" value="DUF1635"/>
    <property type="match status" value="1"/>
</dbReference>
<comment type="caution">
    <text evidence="1">The sequence shown here is derived from an EMBL/GenBank/DDBJ whole genome shotgun (WGS) entry which is preliminary data.</text>
</comment>
<gene>
    <name evidence="1" type="ORF">Acr_23g0012190</name>
</gene>
<dbReference type="PANTHER" id="PTHR33431:SF3">
    <property type="entry name" value="ENABLED-LIKE PROTEIN (DUF1635)"/>
    <property type="match status" value="1"/>
</dbReference>
<accession>A0A7J0GQC8</accession>
<dbReference type="EMBL" id="BJWL01000023">
    <property type="protein sequence ID" value="GFZ12834.1"/>
    <property type="molecule type" value="Genomic_DNA"/>
</dbReference>
<dbReference type="AlphaFoldDB" id="A0A7J0GQC8"/>
<keyword evidence="2" id="KW-1185">Reference proteome</keyword>
<protein>
    <submittedName>
        <fullName evidence="1">Enabled-like protein</fullName>
    </submittedName>
</protein>
<name>A0A7J0GQC8_9ERIC</name>
<evidence type="ECO:0000313" key="2">
    <source>
        <dbReference type="Proteomes" id="UP000585474"/>
    </source>
</evidence>
<dbReference type="PANTHER" id="PTHR33431">
    <property type="entry name" value="ENABLED-LIKE PROTEIN (DUF1635)"/>
    <property type="match status" value="1"/>
</dbReference>
<dbReference type="OrthoDB" id="784654at2759"/>
<reference evidence="1 2" key="1">
    <citation type="submission" date="2019-07" db="EMBL/GenBank/DDBJ databases">
        <title>De Novo Assembly of kiwifruit Actinidia rufa.</title>
        <authorList>
            <person name="Sugita-Konishi S."/>
            <person name="Sato K."/>
            <person name="Mori E."/>
            <person name="Abe Y."/>
            <person name="Kisaki G."/>
            <person name="Hamano K."/>
            <person name="Suezawa K."/>
            <person name="Otani M."/>
            <person name="Fukuda T."/>
            <person name="Manabe T."/>
            <person name="Gomi K."/>
            <person name="Tabuchi M."/>
            <person name="Akimitsu K."/>
            <person name="Kataoka I."/>
        </authorList>
    </citation>
    <scope>NUCLEOTIDE SEQUENCE [LARGE SCALE GENOMIC DNA]</scope>
    <source>
        <strain evidence="2">cv. Fuchu</strain>
    </source>
</reference>
<dbReference type="InterPro" id="IPR012862">
    <property type="entry name" value="DUF1635"/>
</dbReference>
<sequence length="242" mass="27096">MDSEDSPLLTGAYYCQGKSTHELRQSLLLTTLELESTRLNAQEELKFRDDQLNHLKRLLAQAIRERDQAQNKYQTLFFEKISLQKQQICPQTGPISGISSIEDEPRRGFSSLDSNNGFSFSDCEESHVSSAQKLEIPAAVVVADKLLPEKGKLLEAVMGAGPLLQTLLVAGQMPRWRHPPPPLDTHQIPPPPVAIPLTRPPQVHHQDSLLDIENCGGISKKRGFCEGFESPTETKYQRLVYN</sequence>
<proteinExistence type="predicted"/>
<dbReference type="Proteomes" id="UP000585474">
    <property type="component" value="Unassembled WGS sequence"/>
</dbReference>
<organism evidence="1 2">
    <name type="scientific">Actinidia rufa</name>
    <dbReference type="NCBI Taxonomy" id="165716"/>
    <lineage>
        <taxon>Eukaryota</taxon>
        <taxon>Viridiplantae</taxon>
        <taxon>Streptophyta</taxon>
        <taxon>Embryophyta</taxon>
        <taxon>Tracheophyta</taxon>
        <taxon>Spermatophyta</taxon>
        <taxon>Magnoliopsida</taxon>
        <taxon>eudicotyledons</taxon>
        <taxon>Gunneridae</taxon>
        <taxon>Pentapetalae</taxon>
        <taxon>asterids</taxon>
        <taxon>Ericales</taxon>
        <taxon>Actinidiaceae</taxon>
        <taxon>Actinidia</taxon>
    </lineage>
</organism>